<gene>
    <name evidence="1" type="ORF">NDU88_003959</name>
</gene>
<evidence type="ECO:0000313" key="1">
    <source>
        <dbReference type="EMBL" id="KAJ1194673.1"/>
    </source>
</evidence>
<keyword evidence="2" id="KW-1185">Reference proteome</keyword>
<dbReference type="EMBL" id="JANPWB010000004">
    <property type="protein sequence ID" value="KAJ1194673.1"/>
    <property type="molecule type" value="Genomic_DNA"/>
</dbReference>
<proteinExistence type="predicted"/>
<organism evidence="1 2">
    <name type="scientific">Pleurodeles waltl</name>
    <name type="common">Iberian ribbed newt</name>
    <dbReference type="NCBI Taxonomy" id="8319"/>
    <lineage>
        <taxon>Eukaryota</taxon>
        <taxon>Metazoa</taxon>
        <taxon>Chordata</taxon>
        <taxon>Craniata</taxon>
        <taxon>Vertebrata</taxon>
        <taxon>Euteleostomi</taxon>
        <taxon>Amphibia</taxon>
        <taxon>Batrachia</taxon>
        <taxon>Caudata</taxon>
        <taxon>Salamandroidea</taxon>
        <taxon>Salamandridae</taxon>
        <taxon>Pleurodelinae</taxon>
        <taxon>Pleurodeles</taxon>
    </lineage>
</organism>
<protein>
    <recommendedName>
        <fullName evidence="3">Reverse transcriptase RNase H-like domain-containing protein</fullName>
    </recommendedName>
</protein>
<name>A0AAV7UZX6_PLEWA</name>
<dbReference type="Proteomes" id="UP001066276">
    <property type="component" value="Chromosome 2_2"/>
</dbReference>
<comment type="caution">
    <text evidence="1">The sequence shown here is derived from an EMBL/GenBank/DDBJ whole genome shotgun (WGS) entry which is preliminary data.</text>
</comment>
<sequence>MYILSGDKVKYTTPRTASLTIKLLQYAFDVKYITGKENVTADHLSMLPIRDQNTMNPEDDQEDCFIASVDEVDIKACGKIDWKKADDEDVVLK</sequence>
<reference evidence="1" key="1">
    <citation type="journal article" date="2022" name="bioRxiv">
        <title>Sequencing and chromosome-scale assembly of the giantPleurodeles waltlgenome.</title>
        <authorList>
            <person name="Brown T."/>
            <person name="Elewa A."/>
            <person name="Iarovenko S."/>
            <person name="Subramanian E."/>
            <person name="Araus A.J."/>
            <person name="Petzold A."/>
            <person name="Susuki M."/>
            <person name="Suzuki K.-i.T."/>
            <person name="Hayashi T."/>
            <person name="Toyoda A."/>
            <person name="Oliveira C."/>
            <person name="Osipova E."/>
            <person name="Leigh N.D."/>
            <person name="Simon A."/>
            <person name="Yun M.H."/>
        </authorList>
    </citation>
    <scope>NUCLEOTIDE SEQUENCE</scope>
    <source>
        <strain evidence="1">20211129_DDA</strain>
        <tissue evidence="1">Liver</tissue>
    </source>
</reference>
<accession>A0AAV7UZX6</accession>
<evidence type="ECO:0008006" key="3">
    <source>
        <dbReference type="Google" id="ProtNLM"/>
    </source>
</evidence>
<evidence type="ECO:0000313" key="2">
    <source>
        <dbReference type="Proteomes" id="UP001066276"/>
    </source>
</evidence>
<dbReference type="AlphaFoldDB" id="A0AAV7UZX6"/>